<feature type="signal peptide" evidence="4">
    <location>
        <begin position="1"/>
        <end position="21"/>
    </location>
</feature>
<dbReference type="PANTHER" id="PTHR11008:SF32">
    <property type="entry name" value="CIRCADIAN CLOCK-CONTROLLED PROTEIN DAYWAKE-RELATED"/>
    <property type="match status" value="1"/>
</dbReference>
<dbReference type="SMART" id="SM00700">
    <property type="entry name" value="JHBP"/>
    <property type="match status" value="1"/>
</dbReference>
<proteinExistence type="inferred from homology"/>
<evidence type="ECO:0000256" key="4">
    <source>
        <dbReference type="SAM" id="SignalP"/>
    </source>
</evidence>
<comment type="similarity">
    <text evidence="3">Belongs to the TO family.</text>
</comment>
<dbReference type="GO" id="GO:0007623">
    <property type="term" value="P:circadian rhythm"/>
    <property type="evidence" value="ECO:0007669"/>
    <property type="project" value="UniProtKB-ARBA"/>
</dbReference>
<evidence type="ECO:0000313" key="6">
    <source>
        <dbReference type="Proteomes" id="UP001566132"/>
    </source>
</evidence>
<name>A0ABD1E7D4_HYPHA</name>
<dbReference type="EMBL" id="JBDJPC010000010">
    <property type="protein sequence ID" value="KAL1490582.1"/>
    <property type="molecule type" value="Genomic_DNA"/>
</dbReference>
<keyword evidence="2" id="KW-0090">Biological rhythms</keyword>
<organism evidence="5 6">
    <name type="scientific">Hypothenemus hampei</name>
    <name type="common">Coffee berry borer</name>
    <dbReference type="NCBI Taxonomy" id="57062"/>
    <lineage>
        <taxon>Eukaryota</taxon>
        <taxon>Metazoa</taxon>
        <taxon>Ecdysozoa</taxon>
        <taxon>Arthropoda</taxon>
        <taxon>Hexapoda</taxon>
        <taxon>Insecta</taxon>
        <taxon>Pterygota</taxon>
        <taxon>Neoptera</taxon>
        <taxon>Endopterygota</taxon>
        <taxon>Coleoptera</taxon>
        <taxon>Polyphaga</taxon>
        <taxon>Cucujiformia</taxon>
        <taxon>Curculionidae</taxon>
        <taxon>Scolytinae</taxon>
        <taxon>Hypothenemus</taxon>
    </lineage>
</organism>
<dbReference type="Pfam" id="PF06585">
    <property type="entry name" value="JHBP"/>
    <property type="match status" value="1"/>
</dbReference>
<reference evidence="5 6" key="1">
    <citation type="submission" date="2024-05" db="EMBL/GenBank/DDBJ databases">
        <title>Genetic variation in Jamaican populations of the coffee berry borer (Hypothenemus hampei).</title>
        <authorList>
            <person name="Errbii M."/>
            <person name="Myrie A."/>
        </authorList>
    </citation>
    <scope>NUCLEOTIDE SEQUENCE [LARGE SCALE GENOMIC DNA]</scope>
    <source>
        <strain evidence="5">JA-Hopewell-2020-01-JO</strain>
        <tissue evidence="5">Whole body</tissue>
    </source>
</reference>
<evidence type="ECO:0000313" key="5">
    <source>
        <dbReference type="EMBL" id="KAL1490582.1"/>
    </source>
</evidence>
<dbReference type="InterPro" id="IPR038606">
    <property type="entry name" value="To_sf"/>
</dbReference>
<accession>A0ABD1E7D4</accession>
<dbReference type="PANTHER" id="PTHR11008">
    <property type="entry name" value="PROTEIN TAKEOUT-LIKE PROTEIN"/>
    <property type="match status" value="1"/>
</dbReference>
<protein>
    <recommendedName>
        <fullName evidence="7">Protein takeout</fullName>
    </recommendedName>
</protein>
<dbReference type="FunFam" id="3.15.10.30:FF:000001">
    <property type="entry name" value="Takeout-like protein 1"/>
    <property type="match status" value="1"/>
</dbReference>
<comment type="caution">
    <text evidence="5">The sequence shown here is derived from an EMBL/GenBank/DDBJ whole genome shotgun (WGS) entry which is preliminary data.</text>
</comment>
<dbReference type="Proteomes" id="UP001566132">
    <property type="component" value="Unassembled WGS sequence"/>
</dbReference>
<evidence type="ECO:0000256" key="1">
    <source>
        <dbReference type="ARBA" id="ARBA00022729"/>
    </source>
</evidence>
<dbReference type="Gene3D" id="3.15.10.30">
    <property type="entry name" value="Haemolymph juvenile hormone binding protein"/>
    <property type="match status" value="1"/>
</dbReference>
<evidence type="ECO:0000256" key="3">
    <source>
        <dbReference type="ARBA" id="ARBA00060902"/>
    </source>
</evidence>
<dbReference type="AlphaFoldDB" id="A0ABD1E7D4"/>
<evidence type="ECO:0008006" key="7">
    <source>
        <dbReference type="Google" id="ProtNLM"/>
    </source>
</evidence>
<feature type="chain" id="PRO_5044755550" description="Protein takeout" evidence="4">
    <location>
        <begin position="22"/>
        <end position="254"/>
    </location>
</feature>
<keyword evidence="1 4" id="KW-0732">Signal</keyword>
<evidence type="ECO:0000256" key="2">
    <source>
        <dbReference type="ARBA" id="ARBA00023108"/>
    </source>
</evidence>
<sequence>MYNMRQVSLLFIFLISKSCHSTNSKRPSYFPTCYRNDPELNKCLVNATEILRPYLVNGIPEMKLPSFDPFELPALELAQGSQALNFKAKLKNIKVHGLTDYKFSRFDFDVPNLQFFCNLSLNKLFLEGQYLISGRILVAPLEGSGNFTAEFDHGDIYVYQKYKEATFQDGKTYLVPTNTTSKIFIQNPKAHLGGLFSKENILNEAANKAINDNIDELFQDVKPVFEEAINEIMSNLLIKGITDYIPFDELYPIK</sequence>
<dbReference type="InterPro" id="IPR010562">
    <property type="entry name" value="Haemolymph_juvenile_hormone-bd"/>
</dbReference>
<keyword evidence="6" id="KW-1185">Reference proteome</keyword>
<gene>
    <name evidence="5" type="ORF">ABEB36_013252</name>
</gene>